<name>A0A6G7VNN0_9RHOB</name>
<dbReference type="Proteomes" id="UP000500791">
    <property type="component" value="Chromosome"/>
</dbReference>
<evidence type="ECO:0000256" key="1">
    <source>
        <dbReference type="ARBA" id="ARBA00006484"/>
    </source>
</evidence>
<dbReference type="Gene3D" id="3.40.50.720">
    <property type="entry name" value="NAD(P)-binding Rossmann-like Domain"/>
    <property type="match status" value="1"/>
</dbReference>
<dbReference type="PRINTS" id="PR00081">
    <property type="entry name" value="GDHRDH"/>
</dbReference>
<dbReference type="PANTHER" id="PTHR42879">
    <property type="entry name" value="3-OXOACYL-(ACYL-CARRIER-PROTEIN) REDUCTASE"/>
    <property type="match status" value="1"/>
</dbReference>
<dbReference type="KEGG" id="mon:G8E03_12175"/>
<keyword evidence="3" id="KW-1185">Reference proteome</keyword>
<protein>
    <submittedName>
        <fullName evidence="2">SDR family oxidoreductase</fullName>
    </submittedName>
</protein>
<accession>A0A6G7VNN0</accession>
<dbReference type="EMBL" id="CP049811">
    <property type="protein sequence ID" value="QIK41458.1"/>
    <property type="molecule type" value="Genomic_DNA"/>
</dbReference>
<organism evidence="2 3">
    <name type="scientific">Pontivivens nitratireducens</name>
    <dbReference type="NCBI Taxonomy" id="2758038"/>
    <lineage>
        <taxon>Bacteria</taxon>
        <taxon>Pseudomonadati</taxon>
        <taxon>Pseudomonadota</taxon>
        <taxon>Alphaproteobacteria</taxon>
        <taxon>Rhodobacterales</taxon>
        <taxon>Paracoccaceae</taxon>
        <taxon>Pontivivens</taxon>
    </lineage>
</organism>
<dbReference type="InterPro" id="IPR002347">
    <property type="entry name" value="SDR_fam"/>
</dbReference>
<evidence type="ECO:0000313" key="2">
    <source>
        <dbReference type="EMBL" id="QIK41458.1"/>
    </source>
</evidence>
<dbReference type="InterPro" id="IPR020904">
    <property type="entry name" value="Sc_DH/Rdtase_CS"/>
</dbReference>
<sequence length="260" mass="27693">MDLKIDGRHALITGATGGIGHETAKVLAAEGVDLTLTDLDADKLRDIAAPLGARAVAADLSSRAGADDFIAEVGTDFDIFVHAAGVTGAKGDPMTMSDDDWDEAWNIDFMSAVRLVRHVGPAMRSRGWGRMVFVTSENVAQPYADETVYNVAKSGLLSFSKSISLAHSGEGVLVNCVAPAFIKTPMTDGMMEKRAEDLGVSVDEAIESFLEEERPHLNLKRRGRTEEVAPVIALLCSERASFVTGANWRVDGGSVGSIET</sequence>
<reference evidence="2 3" key="1">
    <citation type="submission" date="2020-03" db="EMBL/GenBank/DDBJ databases">
        <title>Complete genome sequence of Monaibacterium sp. ALG8 with diverse plasmids.</title>
        <authorList>
            <person name="Sun C."/>
        </authorList>
    </citation>
    <scope>NUCLEOTIDE SEQUENCE [LARGE SCALE GENOMIC DNA]</scope>
    <source>
        <strain evidence="2 3">ALG8</strain>
    </source>
</reference>
<dbReference type="GO" id="GO:0032787">
    <property type="term" value="P:monocarboxylic acid metabolic process"/>
    <property type="evidence" value="ECO:0007669"/>
    <property type="project" value="UniProtKB-ARBA"/>
</dbReference>
<dbReference type="InterPro" id="IPR050259">
    <property type="entry name" value="SDR"/>
</dbReference>
<dbReference type="SUPFAM" id="SSF51735">
    <property type="entry name" value="NAD(P)-binding Rossmann-fold domains"/>
    <property type="match status" value="1"/>
</dbReference>
<dbReference type="PROSITE" id="PS00061">
    <property type="entry name" value="ADH_SHORT"/>
    <property type="match status" value="1"/>
</dbReference>
<dbReference type="AlphaFoldDB" id="A0A6G7VNN0"/>
<comment type="similarity">
    <text evidence="1">Belongs to the short-chain dehydrogenases/reductases (SDR) family.</text>
</comment>
<dbReference type="Pfam" id="PF13561">
    <property type="entry name" value="adh_short_C2"/>
    <property type="match status" value="1"/>
</dbReference>
<gene>
    <name evidence="2" type="ORF">G8E03_12175</name>
</gene>
<dbReference type="InterPro" id="IPR036291">
    <property type="entry name" value="NAD(P)-bd_dom_sf"/>
</dbReference>
<proteinExistence type="inferred from homology"/>
<dbReference type="PANTHER" id="PTHR42879:SF6">
    <property type="entry name" value="NADPH-DEPENDENT REDUCTASE BACG"/>
    <property type="match status" value="1"/>
</dbReference>
<evidence type="ECO:0000313" key="3">
    <source>
        <dbReference type="Proteomes" id="UP000500791"/>
    </source>
</evidence>
<dbReference type="RefSeq" id="WP_166192277.1">
    <property type="nucleotide sequence ID" value="NZ_CP049811.1"/>
</dbReference>